<dbReference type="PROSITE" id="PS50850">
    <property type="entry name" value="MFS"/>
    <property type="match status" value="1"/>
</dbReference>
<dbReference type="Pfam" id="PF07690">
    <property type="entry name" value="MFS_1"/>
    <property type="match status" value="1"/>
</dbReference>
<dbReference type="EMBL" id="OB796545">
    <property type="protein sequence ID" value="CAD7433546.1"/>
    <property type="molecule type" value="Genomic_DNA"/>
</dbReference>
<accession>A0A7R9EGG8</accession>
<keyword evidence="4 5" id="KW-0472">Membrane</keyword>
<dbReference type="InterPro" id="IPR050549">
    <property type="entry name" value="MFS_Trehalose_Transporter"/>
</dbReference>
<protein>
    <recommendedName>
        <fullName evidence="6">Major facilitator superfamily (MFS) profile domain-containing protein</fullName>
    </recommendedName>
</protein>
<reference evidence="7" key="1">
    <citation type="submission" date="2020-11" db="EMBL/GenBank/DDBJ databases">
        <authorList>
            <person name="Tran Van P."/>
        </authorList>
    </citation>
    <scope>NUCLEOTIDE SEQUENCE</scope>
</reference>
<keyword evidence="3 5" id="KW-1133">Transmembrane helix</keyword>
<feature type="transmembrane region" description="Helical" evidence="5">
    <location>
        <begin position="127"/>
        <end position="145"/>
    </location>
</feature>
<feature type="transmembrane region" description="Helical" evidence="5">
    <location>
        <begin position="40"/>
        <end position="62"/>
    </location>
</feature>
<gene>
    <name evidence="7" type="ORF">TMSB3V08_LOCUS10217</name>
</gene>
<dbReference type="AlphaFoldDB" id="A0A7R9EGG8"/>
<dbReference type="InterPro" id="IPR036259">
    <property type="entry name" value="MFS_trans_sf"/>
</dbReference>
<evidence type="ECO:0000256" key="2">
    <source>
        <dbReference type="ARBA" id="ARBA00022692"/>
    </source>
</evidence>
<dbReference type="InterPro" id="IPR020846">
    <property type="entry name" value="MFS_dom"/>
</dbReference>
<organism evidence="7">
    <name type="scientific">Timema monikensis</name>
    <dbReference type="NCBI Taxonomy" id="170555"/>
    <lineage>
        <taxon>Eukaryota</taxon>
        <taxon>Metazoa</taxon>
        <taxon>Ecdysozoa</taxon>
        <taxon>Arthropoda</taxon>
        <taxon>Hexapoda</taxon>
        <taxon>Insecta</taxon>
        <taxon>Pterygota</taxon>
        <taxon>Neoptera</taxon>
        <taxon>Polyneoptera</taxon>
        <taxon>Phasmatodea</taxon>
        <taxon>Timematodea</taxon>
        <taxon>Timematoidea</taxon>
        <taxon>Timematidae</taxon>
        <taxon>Timema</taxon>
    </lineage>
</organism>
<comment type="subcellular location">
    <subcellularLocation>
        <location evidence="1">Membrane</location>
        <topology evidence="1">Multi-pass membrane protein</topology>
    </subcellularLocation>
</comment>
<feature type="transmembrane region" description="Helical" evidence="5">
    <location>
        <begin position="97"/>
        <end position="115"/>
    </location>
</feature>
<dbReference type="SUPFAM" id="SSF103473">
    <property type="entry name" value="MFS general substrate transporter"/>
    <property type="match status" value="1"/>
</dbReference>
<evidence type="ECO:0000259" key="6">
    <source>
        <dbReference type="PROSITE" id="PS50850"/>
    </source>
</evidence>
<dbReference type="Gene3D" id="1.20.1250.20">
    <property type="entry name" value="MFS general substrate transporter like domains"/>
    <property type="match status" value="1"/>
</dbReference>
<name>A0A7R9EGG8_9NEOP</name>
<dbReference type="PANTHER" id="PTHR48021">
    <property type="match status" value="1"/>
</dbReference>
<sequence length="150" mass="15935">MFAYSENFDLEDVSCLGLEHQMWIKPLSETSKRMHARQVVGSRVTCVAGALSALVTGTIQGWTAPALPYLLHENLPKLDNENITTISQTPGITIQQASIIGAIAALGGLVGALPAGPLADALGRKKLLLLLTFPFFVGWIIIPAAPESVS</sequence>
<evidence type="ECO:0000256" key="5">
    <source>
        <dbReference type="SAM" id="Phobius"/>
    </source>
</evidence>
<keyword evidence="2 5" id="KW-0812">Transmembrane</keyword>
<dbReference type="PROSITE" id="PS00216">
    <property type="entry name" value="SUGAR_TRANSPORT_1"/>
    <property type="match status" value="1"/>
</dbReference>
<feature type="domain" description="Major facilitator superfamily (MFS) profile" evidence="6">
    <location>
        <begin position="49"/>
        <end position="150"/>
    </location>
</feature>
<dbReference type="InterPro" id="IPR011701">
    <property type="entry name" value="MFS"/>
</dbReference>
<dbReference type="PANTHER" id="PTHR48021:SF1">
    <property type="entry name" value="GH07001P-RELATED"/>
    <property type="match status" value="1"/>
</dbReference>
<evidence type="ECO:0000256" key="4">
    <source>
        <dbReference type="ARBA" id="ARBA00023136"/>
    </source>
</evidence>
<evidence type="ECO:0000313" key="7">
    <source>
        <dbReference type="EMBL" id="CAD7433546.1"/>
    </source>
</evidence>
<dbReference type="InterPro" id="IPR005829">
    <property type="entry name" value="Sugar_transporter_CS"/>
</dbReference>
<evidence type="ECO:0000256" key="1">
    <source>
        <dbReference type="ARBA" id="ARBA00004141"/>
    </source>
</evidence>
<proteinExistence type="predicted"/>
<dbReference type="GO" id="GO:0016020">
    <property type="term" value="C:membrane"/>
    <property type="evidence" value="ECO:0007669"/>
    <property type="project" value="UniProtKB-SubCell"/>
</dbReference>
<evidence type="ECO:0000256" key="3">
    <source>
        <dbReference type="ARBA" id="ARBA00022989"/>
    </source>
</evidence>
<dbReference type="GO" id="GO:0022857">
    <property type="term" value="F:transmembrane transporter activity"/>
    <property type="evidence" value="ECO:0007669"/>
    <property type="project" value="InterPro"/>
</dbReference>